<feature type="compositionally biased region" description="Polar residues" evidence="1">
    <location>
        <begin position="153"/>
        <end position="174"/>
    </location>
</feature>
<evidence type="ECO:0000259" key="2">
    <source>
        <dbReference type="Pfam" id="PF03457"/>
    </source>
</evidence>
<feature type="compositionally biased region" description="Low complexity" evidence="1">
    <location>
        <begin position="127"/>
        <end position="152"/>
    </location>
</feature>
<dbReference type="PANTHER" id="PTHR33418">
    <property type="entry name" value="HELICASE-ASSOCIATED"/>
    <property type="match status" value="1"/>
</dbReference>
<comment type="caution">
    <text evidence="3">The sequence shown here is derived from an EMBL/GenBank/DDBJ whole genome shotgun (WGS) entry which is preliminary data.</text>
</comment>
<dbReference type="InterPro" id="IPR005114">
    <property type="entry name" value="Helicase_assoc"/>
</dbReference>
<dbReference type="Pfam" id="PF03457">
    <property type="entry name" value="HA"/>
    <property type="match status" value="2"/>
</dbReference>
<dbReference type="OrthoDB" id="43285at2759"/>
<sequence length="367" mass="38389">MRPLDSSPLAADAPLPGLPATWQLAVSTPEVVAASRRLLALQQMLGGGESGDASDGSGGGGIDVVWMVVREPALLSADLTQLTSRLLDMKLATMGSGVDVLGLVEAQPALLLSDRWRWDLESLQAPAATPSSAAEPPSSSSAAPTSSGPSLSVLQNPPSAATSRSPEAPSPNNVLPTPAFYTVSAGSAAAASTSGTAASAAASAEGSEPSGAVGELVQAWQHGLASDGDAEWATRLGEMAAYVRAHGDTGVGFREGDDADLARWASKQRADWRKGRLAPGRLEQLSELGFIFDADEAEWVRWFRDLVTFKEATGHASPMPLVTGADMYLINWCSIQRIARRSRVLSESRIKRLDDLGFDWSGADPLS</sequence>
<dbReference type="Proteomes" id="UP000075714">
    <property type="component" value="Unassembled WGS sequence"/>
</dbReference>
<gene>
    <name evidence="3" type="ORF">GPECTOR_5g194</name>
</gene>
<dbReference type="PANTHER" id="PTHR33418:SF1">
    <property type="entry name" value="HELICASE-ASSOCIATED DOMAIN-CONTAINING PROTEIN"/>
    <property type="match status" value="1"/>
</dbReference>
<name>A0A150GWB5_GONPE</name>
<keyword evidence="4" id="KW-1185">Reference proteome</keyword>
<evidence type="ECO:0000313" key="3">
    <source>
        <dbReference type="EMBL" id="KXZ54089.1"/>
    </source>
</evidence>
<reference evidence="4" key="1">
    <citation type="journal article" date="2016" name="Nat. Commun.">
        <title>The Gonium pectorale genome demonstrates co-option of cell cycle regulation during the evolution of multicellularity.</title>
        <authorList>
            <person name="Hanschen E.R."/>
            <person name="Marriage T.N."/>
            <person name="Ferris P.J."/>
            <person name="Hamaji T."/>
            <person name="Toyoda A."/>
            <person name="Fujiyama A."/>
            <person name="Neme R."/>
            <person name="Noguchi H."/>
            <person name="Minakuchi Y."/>
            <person name="Suzuki M."/>
            <person name="Kawai-Toyooka H."/>
            <person name="Smith D.R."/>
            <person name="Sparks H."/>
            <person name="Anderson J."/>
            <person name="Bakaric R."/>
            <person name="Luria V."/>
            <person name="Karger A."/>
            <person name="Kirschner M.W."/>
            <person name="Durand P.M."/>
            <person name="Michod R.E."/>
            <person name="Nozaki H."/>
            <person name="Olson B.J."/>
        </authorList>
    </citation>
    <scope>NUCLEOTIDE SEQUENCE [LARGE SCALE GENOMIC DNA]</scope>
    <source>
        <strain evidence="4">NIES-2863</strain>
    </source>
</reference>
<proteinExistence type="predicted"/>
<evidence type="ECO:0000313" key="4">
    <source>
        <dbReference type="Proteomes" id="UP000075714"/>
    </source>
</evidence>
<dbReference type="AlphaFoldDB" id="A0A150GWB5"/>
<dbReference type="EMBL" id="LSYV01000006">
    <property type="protein sequence ID" value="KXZ54089.1"/>
    <property type="molecule type" value="Genomic_DNA"/>
</dbReference>
<accession>A0A150GWB5</accession>
<feature type="domain" description="Helicase-associated" evidence="2">
    <location>
        <begin position="296"/>
        <end position="358"/>
    </location>
</feature>
<evidence type="ECO:0000256" key="1">
    <source>
        <dbReference type="SAM" id="MobiDB-lite"/>
    </source>
</evidence>
<feature type="region of interest" description="Disordered" evidence="1">
    <location>
        <begin position="127"/>
        <end position="174"/>
    </location>
</feature>
<protein>
    <recommendedName>
        <fullName evidence="2">Helicase-associated domain-containing protein</fullName>
    </recommendedName>
</protein>
<dbReference type="Gene3D" id="6.10.140.530">
    <property type="match status" value="2"/>
</dbReference>
<feature type="domain" description="Helicase-associated" evidence="2">
    <location>
        <begin position="229"/>
        <end position="290"/>
    </location>
</feature>
<organism evidence="3 4">
    <name type="scientific">Gonium pectorale</name>
    <name type="common">Green alga</name>
    <dbReference type="NCBI Taxonomy" id="33097"/>
    <lineage>
        <taxon>Eukaryota</taxon>
        <taxon>Viridiplantae</taxon>
        <taxon>Chlorophyta</taxon>
        <taxon>core chlorophytes</taxon>
        <taxon>Chlorophyceae</taxon>
        <taxon>CS clade</taxon>
        <taxon>Chlamydomonadales</taxon>
        <taxon>Volvocaceae</taxon>
        <taxon>Gonium</taxon>
    </lineage>
</organism>